<dbReference type="Pfam" id="PF04640">
    <property type="entry name" value="PLATZ"/>
    <property type="match status" value="1"/>
</dbReference>
<evidence type="ECO:0008006" key="4">
    <source>
        <dbReference type="Google" id="ProtNLM"/>
    </source>
</evidence>
<feature type="region of interest" description="Disordered" evidence="1">
    <location>
        <begin position="126"/>
        <end position="171"/>
    </location>
</feature>
<evidence type="ECO:0000313" key="3">
    <source>
        <dbReference type="Proteomes" id="UP001279734"/>
    </source>
</evidence>
<sequence>MGVAARHRQKEAELPAWLQGLMGETFFTGCEVHLNRRKNEKNIFCLACCLSFCNHCLPSHRPHPLLQVRRYVYHDVVRLDDLQKLIDCAYVQVDHLVREGEDLSVILYVFEASNFEYPQFEGDAFEELDDDDGQNDENSMTKIEEDHPLTHSGSSSSSKPVASMGSSGTAVAEPAELVVKRKKKGRGFVPGIVLSLNSCRRKGAPQRSPLS</sequence>
<reference evidence="2" key="1">
    <citation type="submission" date="2023-05" db="EMBL/GenBank/DDBJ databases">
        <title>Nepenthes gracilis genome sequencing.</title>
        <authorList>
            <person name="Fukushima K."/>
        </authorList>
    </citation>
    <scope>NUCLEOTIDE SEQUENCE</scope>
    <source>
        <strain evidence="2">SING2019-196</strain>
    </source>
</reference>
<feature type="compositionally biased region" description="Acidic residues" evidence="1">
    <location>
        <begin position="126"/>
        <end position="135"/>
    </location>
</feature>
<proteinExistence type="predicted"/>
<evidence type="ECO:0000313" key="2">
    <source>
        <dbReference type="EMBL" id="GMH21058.1"/>
    </source>
</evidence>
<dbReference type="EMBL" id="BSYO01000022">
    <property type="protein sequence ID" value="GMH21058.1"/>
    <property type="molecule type" value="Genomic_DNA"/>
</dbReference>
<feature type="compositionally biased region" description="Low complexity" evidence="1">
    <location>
        <begin position="152"/>
        <end position="168"/>
    </location>
</feature>
<name>A0AAD3XXF1_NEPGR</name>
<organism evidence="2 3">
    <name type="scientific">Nepenthes gracilis</name>
    <name type="common">Slender pitcher plant</name>
    <dbReference type="NCBI Taxonomy" id="150966"/>
    <lineage>
        <taxon>Eukaryota</taxon>
        <taxon>Viridiplantae</taxon>
        <taxon>Streptophyta</taxon>
        <taxon>Embryophyta</taxon>
        <taxon>Tracheophyta</taxon>
        <taxon>Spermatophyta</taxon>
        <taxon>Magnoliopsida</taxon>
        <taxon>eudicotyledons</taxon>
        <taxon>Gunneridae</taxon>
        <taxon>Pentapetalae</taxon>
        <taxon>Caryophyllales</taxon>
        <taxon>Nepenthaceae</taxon>
        <taxon>Nepenthes</taxon>
    </lineage>
</organism>
<evidence type="ECO:0000256" key="1">
    <source>
        <dbReference type="SAM" id="MobiDB-lite"/>
    </source>
</evidence>
<keyword evidence="3" id="KW-1185">Reference proteome</keyword>
<dbReference type="Proteomes" id="UP001279734">
    <property type="component" value="Unassembled WGS sequence"/>
</dbReference>
<gene>
    <name evidence="2" type="ORF">Nepgr_022900</name>
</gene>
<accession>A0AAD3XXF1</accession>
<comment type="caution">
    <text evidence="2">The sequence shown here is derived from an EMBL/GenBank/DDBJ whole genome shotgun (WGS) entry which is preliminary data.</text>
</comment>
<protein>
    <recommendedName>
        <fullName evidence="4">B box-type domain-containing protein</fullName>
    </recommendedName>
</protein>
<dbReference type="PANTHER" id="PTHR31065:SF46">
    <property type="entry name" value="PLATZ TRANSCRIPTION FACTOR FAMILY PROTEIN-RELATED"/>
    <property type="match status" value="1"/>
</dbReference>
<dbReference type="PANTHER" id="PTHR31065">
    <property type="entry name" value="PLATZ TRANSCRIPTION FACTOR FAMILY PROTEIN"/>
    <property type="match status" value="1"/>
</dbReference>
<dbReference type="InterPro" id="IPR006734">
    <property type="entry name" value="PLATZ"/>
</dbReference>
<dbReference type="AlphaFoldDB" id="A0AAD3XXF1"/>